<dbReference type="OrthoDB" id="9811967at2"/>
<dbReference type="AlphaFoldDB" id="A0A1H1UUF0"/>
<keyword evidence="1" id="KW-0812">Transmembrane</keyword>
<dbReference type="Proteomes" id="UP000243207">
    <property type="component" value="Chromosome I"/>
</dbReference>
<keyword evidence="3" id="KW-1185">Reference proteome</keyword>
<feature type="transmembrane region" description="Helical" evidence="1">
    <location>
        <begin position="47"/>
        <end position="67"/>
    </location>
</feature>
<dbReference type="InterPro" id="IPR031347">
    <property type="entry name" value="AmpE"/>
</dbReference>
<gene>
    <name evidence="2" type="ORF">SAMN05216421_2133</name>
</gene>
<keyword evidence="1" id="KW-0472">Membrane</keyword>
<proteinExistence type="predicted"/>
<dbReference type="STRING" id="487184.SAMN05216421_2133"/>
<evidence type="ECO:0000256" key="1">
    <source>
        <dbReference type="SAM" id="Phobius"/>
    </source>
</evidence>
<dbReference type="PANTHER" id="PTHR38684:SF1">
    <property type="entry name" value="PROTEIN AMPE"/>
    <property type="match status" value="1"/>
</dbReference>
<dbReference type="RefSeq" id="WP_093394317.1">
    <property type="nucleotide sequence ID" value="NZ_LT629736.1"/>
</dbReference>
<dbReference type="Pfam" id="PF17113">
    <property type="entry name" value="AmpE"/>
    <property type="match status" value="1"/>
</dbReference>
<dbReference type="GO" id="GO:0046677">
    <property type="term" value="P:response to antibiotic"/>
    <property type="evidence" value="ECO:0007669"/>
    <property type="project" value="TreeGrafter"/>
</dbReference>
<feature type="transmembrane region" description="Helical" evidence="1">
    <location>
        <begin position="147"/>
        <end position="165"/>
    </location>
</feature>
<name>A0A1H1UUF0_9GAMM</name>
<protein>
    <submittedName>
        <fullName evidence="2">AmpE protein</fullName>
    </submittedName>
</protein>
<accession>A0A1H1UUF0</accession>
<dbReference type="InterPro" id="IPR052966">
    <property type="entry name" value="Beta-lactamase_Reg"/>
</dbReference>
<reference evidence="3" key="1">
    <citation type="submission" date="2016-10" db="EMBL/GenBank/DDBJ databases">
        <authorList>
            <person name="Varghese N."/>
            <person name="Submissions S."/>
        </authorList>
    </citation>
    <scope>NUCLEOTIDE SEQUENCE [LARGE SCALE GENOMIC DNA]</scope>
    <source>
        <strain evidence="3">NRRL B-51270</strain>
    </source>
</reference>
<organism evidence="2 3">
    <name type="scientific">Halopseudomonas xinjiangensis</name>
    <dbReference type="NCBI Taxonomy" id="487184"/>
    <lineage>
        <taxon>Bacteria</taxon>
        <taxon>Pseudomonadati</taxon>
        <taxon>Pseudomonadota</taxon>
        <taxon>Gammaproteobacteria</taxon>
        <taxon>Pseudomonadales</taxon>
        <taxon>Pseudomonadaceae</taxon>
        <taxon>Halopseudomonas</taxon>
    </lineage>
</organism>
<evidence type="ECO:0000313" key="3">
    <source>
        <dbReference type="Proteomes" id="UP000243207"/>
    </source>
</evidence>
<feature type="transmembrane region" description="Helical" evidence="1">
    <location>
        <begin position="74"/>
        <end position="91"/>
    </location>
</feature>
<dbReference type="EMBL" id="LT629736">
    <property type="protein sequence ID" value="SDS75716.1"/>
    <property type="molecule type" value="Genomic_DNA"/>
</dbReference>
<keyword evidence="1" id="KW-1133">Transmembrane helix</keyword>
<sequence length="272" mass="29974">MNFLVLCLVALITWLSPRRTGLPRDPAHRWMDEVQRLAQRRSGKPHWWVGLGIAVPLVSLVGLLWLIEGIAHGLLTLLVHVLVLLACVSRRDPLGAMTSSVELAWQRGDQQAAALIAERDWSIRSDSAESLGQAVRATVALEALRGYFVPAFWYVLLGPVAALGYRLSWLAAERRGAAGAAADEACQALEWIPLRLLGVSLALGGRLDQTMKVLRRHLADWDTPSLQLAGHLIEASVRIPLSAEPRLRITRRLLQHSLLVWALTIAFLSLVG</sequence>
<evidence type="ECO:0000313" key="2">
    <source>
        <dbReference type="EMBL" id="SDS75716.1"/>
    </source>
</evidence>
<dbReference type="PANTHER" id="PTHR38684">
    <property type="entry name" value="PROTEIN AMPE"/>
    <property type="match status" value="1"/>
</dbReference>
<dbReference type="GO" id="GO:0005886">
    <property type="term" value="C:plasma membrane"/>
    <property type="evidence" value="ECO:0007669"/>
    <property type="project" value="TreeGrafter"/>
</dbReference>